<comment type="caution">
    <text evidence="13">The sequence shown here is derived from an EMBL/GenBank/DDBJ whole genome shotgun (WGS) entry which is preliminary data.</text>
</comment>
<dbReference type="SUPFAM" id="SSF52374">
    <property type="entry name" value="Nucleotidylyl transferase"/>
    <property type="match status" value="1"/>
</dbReference>
<dbReference type="PANTHER" id="PTHR39321:SF3">
    <property type="entry name" value="PHOSPHOPANTETHEINE ADENYLYLTRANSFERASE"/>
    <property type="match status" value="1"/>
</dbReference>
<evidence type="ECO:0000256" key="9">
    <source>
        <dbReference type="ARBA" id="ARBA00023027"/>
    </source>
</evidence>
<evidence type="ECO:0000256" key="11">
    <source>
        <dbReference type="HAMAP-Rule" id="MF_00244"/>
    </source>
</evidence>
<dbReference type="Pfam" id="PF01467">
    <property type="entry name" value="CTP_transf_like"/>
    <property type="match status" value="1"/>
</dbReference>
<dbReference type="InterPro" id="IPR005248">
    <property type="entry name" value="NadD/NMNAT"/>
</dbReference>
<evidence type="ECO:0000256" key="2">
    <source>
        <dbReference type="ARBA" id="ARBA00005019"/>
    </source>
</evidence>
<keyword evidence="9 11" id="KW-0520">NAD</keyword>
<proteinExistence type="inferred from homology"/>
<dbReference type="NCBIfam" id="NF000840">
    <property type="entry name" value="PRK00071.1-3"/>
    <property type="match status" value="1"/>
</dbReference>
<keyword evidence="14" id="KW-1185">Reference proteome</keyword>
<dbReference type="Proteomes" id="UP000539350">
    <property type="component" value="Unassembled WGS sequence"/>
</dbReference>
<dbReference type="GO" id="GO:0005524">
    <property type="term" value="F:ATP binding"/>
    <property type="evidence" value="ECO:0007669"/>
    <property type="project" value="UniProtKB-KW"/>
</dbReference>
<keyword evidence="8 11" id="KW-0067">ATP-binding</keyword>
<evidence type="ECO:0000256" key="10">
    <source>
        <dbReference type="ARBA" id="ARBA00048721"/>
    </source>
</evidence>
<gene>
    <name evidence="11 13" type="primary">nadD</name>
    <name evidence="13" type="ORF">H2508_08865</name>
</gene>
<dbReference type="Gene3D" id="3.40.50.620">
    <property type="entry name" value="HUPs"/>
    <property type="match status" value="1"/>
</dbReference>
<dbReference type="EMBL" id="JACFXU010000014">
    <property type="protein sequence ID" value="MBA6413217.1"/>
    <property type="molecule type" value="Genomic_DNA"/>
</dbReference>
<dbReference type="GO" id="GO:0004515">
    <property type="term" value="F:nicotinate-nucleotide adenylyltransferase activity"/>
    <property type="evidence" value="ECO:0007669"/>
    <property type="project" value="UniProtKB-UniRule"/>
</dbReference>
<dbReference type="InterPro" id="IPR014729">
    <property type="entry name" value="Rossmann-like_a/b/a_fold"/>
</dbReference>
<dbReference type="AlphaFoldDB" id="A0A7W2TWF6"/>
<sequence length="235" mass="25859">MPSAAPGPVGVLGGTFNPVHLGHLRSAVEVLERLQLASLRLMPCAVPPHREAPECSAQDRAAMVDLALRDEPRLQCDRRELERSGPSYTVDSLAEIRGELGPQRSLCLILGFDALLHLDSWHRWQDLLGLAHIVVIARPGWELPQQGVIADWLKQHRSTDRASLRSAPNGCVLVEELRPLDISSTEIRALLAAGRSVRYLLPEPVLSYIEHHQLYQRVGAQSEPAEQPPGSLNGS</sequence>
<evidence type="ECO:0000256" key="5">
    <source>
        <dbReference type="ARBA" id="ARBA00022679"/>
    </source>
</evidence>
<keyword evidence="4 11" id="KW-0662">Pyridine nucleotide biosynthesis</keyword>
<dbReference type="HAMAP" id="MF_00244">
    <property type="entry name" value="NaMN_adenylyltr"/>
    <property type="match status" value="1"/>
</dbReference>
<keyword evidence="6 11" id="KW-0548">Nucleotidyltransferase</keyword>
<evidence type="ECO:0000313" key="13">
    <source>
        <dbReference type="EMBL" id="MBA6413217.1"/>
    </source>
</evidence>
<evidence type="ECO:0000256" key="1">
    <source>
        <dbReference type="ARBA" id="ARBA00002324"/>
    </source>
</evidence>
<dbReference type="EC" id="2.7.7.18" evidence="11"/>
<evidence type="ECO:0000313" key="14">
    <source>
        <dbReference type="Proteomes" id="UP000539350"/>
    </source>
</evidence>
<organism evidence="13 14">
    <name type="scientific">Sediminihaliea albiluteola</name>
    <dbReference type="NCBI Taxonomy" id="2758564"/>
    <lineage>
        <taxon>Bacteria</taxon>
        <taxon>Pseudomonadati</taxon>
        <taxon>Pseudomonadota</taxon>
        <taxon>Gammaproteobacteria</taxon>
        <taxon>Cellvibrionales</taxon>
        <taxon>Halieaceae</taxon>
        <taxon>Sediminihaliea</taxon>
    </lineage>
</organism>
<dbReference type="CDD" id="cd02165">
    <property type="entry name" value="NMNAT"/>
    <property type="match status" value="1"/>
</dbReference>
<protein>
    <recommendedName>
        <fullName evidence="11">Probable nicotinate-nucleotide adenylyltransferase</fullName>
        <ecNumber evidence="11">2.7.7.18</ecNumber>
    </recommendedName>
    <alternativeName>
        <fullName evidence="11">Deamido-NAD(+) diphosphorylase</fullName>
    </alternativeName>
    <alternativeName>
        <fullName evidence="11">Deamido-NAD(+) pyrophosphorylase</fullName>
    </alternativeName>
    <alternativeName>
        <fullName evidence="11">Nicotinate mononucleotide adenylyltransferase</fullName>
        <shortName evidence="11">NaMN adenylyltransferase</shortName>
    </alternativeName>
</protein>
<evidence type="ECO:0000256" key="6">
    <source>
        <dbReference type="ARBA" id="ARBA00022695"/>
    </source>
</evidence>
<dbReference type="NCBIfam" id="TIGR00482">
    <property type="entry name" value="nicotinate (nicotinamide) nucleotide adenylyltransferase"/>
    <property type="match status" value="1"/>
</dbReference>
<feature type="domain" description="Cytidyltransferase-like" evidence="12">
    <location>
        <begin position="11"/>
        <end position="189"/>
    </location>
</feature>
<evidence type="ECO:0000256" key="7">
    <source>
        <dbReference type="ARBA" id="ARBA00022741"/>
    </source>
</evidence>
<reference evidence="13 14" key="1">
    <citation type="submission" date="2020-07" db="EMBL/GenBank/DDBJ databases">
        <title>Halieaceae bacterium, F7430, whole genome shotgun sequencing project.</title>
        <authorList>
            <person name="Jiang S."/>
            <person name="Liu Z.W."/>
            <person name="Du Z.J."/>
        </authorList>
    </citation>
    <scope>NUCLEOTIDE SEQUENCE [LARGE SCALE GENOMIC DNA]</scope>
    <source>
        <strain evidence="13 14">F7430</strain>
    </source>
</reference>
<accession>A0A7W2TWF6</accession>
<evidence type="ECO:0000256" key="4">
    <source>
        <dbReference type="ARBA" id="ARBA00022642"/>
    </source>
</evidence>
<dbReference type="GO" id="GO:0009435">
    <property type="term" value="P:NAD+ biosynthetic process"/>
    <property type="evidence" value="ECO:0007669"/>
    <property type="project" value="UniProtKB-UniRule"/>
</dbReference>
<dbReference type="NCBIfam" id="NF000839">
    <property type="entry name" value="PRK00071.1-1"/>
    <property type="match status" value="1"/>
</dbReference>
<dbReference type="UniPathway" id="UPA00253">
    <property type="reaction ID" value="UER00332"/>
</dbReference>
<comment type="function">
    <text evidence="1 11">Catalyzes the reversible adenylation of nicotinate mononucleotide (NaMN) to nicotinic acid adenine dinucleotide (NaAD).</text>
</comment>
<evidence type="ECO:0000256" key="3">
    <source>
        <dbReference type="ARBA" id="ARBA00009014"/>
    </source>
</evidence>
<keyword evidence="5 11" id="KW-0808">Transferase</keyword>
<dbReference type="RefSeq" id="WP_182172046.1">
    <property type="nucleotide sequence ID" value="NZ_JACFXU010000014.1"/>
</dbReference>
<evidence type="ECO:0000259" key="12">
    <source>
        <dbReference type="Pfam" id="PF01467"/>
    </source>
</evidence>
<dbReference type="PANTHER" id="PTHR39321">
    <property type="entry name" value="NICOTINATE-NUCLEOTIDE ADENYLYLTRANSFERASE-RELATED"/>
    <property type="match status" value="1"/>
</dbReference>
<dbReference type="InterPro" id="IPR004821">
    <property type="entry name" value="Cyt_trans-like"/>
</dbReference>
<evidence type="ECO:0000256" key="8">
    <source>
        <dbReference type="ARBA" id="ARBA00022840"/>
    </source>
</evidence>
<comment type="similarity">
    <text evidence="3 11">Belongs to the NadD family.</text>
</comment>
<comment type="pathway">
    <text evidence="2 11">Cofactor biosynthesis; NAD(+) biosynthesis; deamido-NAD(+) from nicotinate D-ribonucleotide: step 1/1.</text>
</comment>
<comment type="catalytic activity">
    <reaction evidence="10 11">
        <text>nicotinate beta-D-ribonucleotide + ATP + H(+) = deamido-NAD(+) + diphosphate</text>
        <dbReference type="Rhea" id="RHEA:22860"/>
        <dbReference type="ChEBI" id="CHEBI:15378"/>
        <dbReference type="ChEBI" id="CHEBI:30616"/>
        <dbReference type="ChEBI" id="CHEBI:33019"/>
        <dbReference type="ChEBI" id="CHEBI:57502"/>
        <dbReference type="ChEBI" id="CHEBI:58437"/>
        <dbReference type="EC" id="2.7.7.18"/>
    </reaction>
</comment>
<name>A0A7W2TWF6_9GAMM</name>
<keyword evidence="7 11" id="KW-0547">Nucleotide-binding</keyword>